<keyword evidence="7" id="KW-1185">Reference proteome</keyword>
<dbReference type="Proteomes" id="UP000053259">
    <property type="component" value="Unassembled WGS sequence"/>
</dbReference>
<feature type="repeat" description="WD" evidence="3">
    <location>
        <begin position="563"/>
        <end position="589"/>
    </location>
</feature>
<proteinExistence type="predicted"/>
<evidence type="ECO:0000256" key="3">
    <source>
        <dbReference type="PROSITE-ProRule" id="PRU00221"/>
    </source>
</evidence>
<evidence type="ECO:0000313" key="7">
    <source>
        <dbReference type="Proteomes" id="UP000053259"/>
    </source>
</evidence>
<dbReference type="HOGENOM" id="CLU_000288_57_25_1"/>
<sequence>MRLGSTNTSQSPAYSNGSSNGLSPTSKKYTNGHSNGESNGVGVSQPLPSKWFGHSREEVARILIQSLNDLGYPESARTLSKESGYELEGPEVAAFRHAVLHGEWAEAEALLFGSSAQDTGGGVSLQGTGKGVDFGQRGPSGGLTLSEGANIDEMRFWLKQQKYLELLENRDQGRALMVLRQELTPLGFQDTNQLHHLSSLLMCKPEELKQQAGWDGAEGASRSILLTELSKSISPSTMIPEHRLAVLLHETKQGWIQNCLYHNTVESPSLYLDHLCDRSNFPSTCVRTLADHEDEVWCLAFSNNGKYLATASKDKYVYIYDVDNDFKKVHILAEHHAEVCYISWSPDDSKLVTCSREKDCTARIWNTATGGCIAEMRHFEHPVSAATWAPDSNTFVIGSQDHKNSLSIYRILPPEASDEEYELVYTWSNDANMRIFDVALSPDGQKLVALLVYQILVYDFFTRELINRYEFGKAMMTSVKISADSKHMLVGMNDNKIRLMAIDTGEVLQTFEGHKQANFMIKSVFGGANESFVVSGSEDSKIYIWRTTGHFVEALDAHSPGCVNAVAWHPRNHTLFASAGDDRKVKIWSNKGLEGVSHNGYTG</sequence>
<feature type="domain" description="TPR1-like CTLH-containing" evidence="5">
    <location>
        <begin position="153"/>
        <end position="237"/>
    </location>
</feature>
<gene>
    <name evidence="6" type="ORF">PV09_02274</name>
</gene>
<evidence type="ECO:0000256" key="1">
    <source>
        <dbReference type="ARBA" id="ARBA00022574"/>
    </source>
</evidence>
<dbReference type="PANTHER" id="PTHR22838:SF0">
    <property type="entry name" value="WD REPEAT-CONTAINING PROTEIN 26"/>
    <property type="match status" value="1"/>
</dbReference>
<dbReference type="InterPro" id="IPR015943">
    <property type="entry name" value="WD40/YVTN_repeat-like_dom_sf"/>
</dbReference>
<dbReference type="OrthoDB" id="972532at2759"/>
<dbReference type="STRING" id="253628.A0A0D2B898"/>
<protein>
    <recommendedName>
        <fullName evidence="5">TPR1-like CTLH-containing domain-containing protein</fullName>
    </recommendedName>
</protein>
<dbReference type="CDD" id="cd00200">
    <property type="entry name" value="WD40"/>
    <property type="match status" value="1"/>
</dbReference>
<feature type="region of interest" description="Disordered" evidence="4">
    <location>
        <begin position="1"/>
        <end position="43"/>
    </location>
</feature>
<keyword evidence="1 3" id="KW-0853">WD repeat</keyword>
<dbReference type="SMART" id="SM00320">
    <property type="entry name" value="WD40"/>
    <property type="match status" value="7"/>
</dbReference>
<feature type="compositionally biased region" description="Polar residues" evidence="4">
    <location>
        <begin position="1"/>
        <end position="42"/>
    </location>
</feature>
<dbReference type="InterPro" id="IPR036322">
    <property type="entry name" value="WD40_repeat_dom_sf"/>
</dbReference>
<evidence type="ECO:0000256" key="4">
    <source>
        <dbReference type="SAM" id="MobiDB-lite"/>
    </source>
</evidence>
<dbReference type="InterPro" id="IPR006594">
    <property type="entry name" value="LisH"/>
</dbReference>
<dbReference type="FunCoup" id="A0A0D2B898">
    <property type="interactions" value="456"/>
</dbReference>
<dbReference type="Pfam" id="PF23627">
    <property type="entry name" value="LisH_WDR26"/>
    <property type="match status" value="1"/>
</dbReference>
<dbReference type="RefSeq" id="XP_016217303.1">
    <property type="nucleotide sequence ID" value="XM_016355287.1"/>
</dbReference>
<dbReference type="Gene3D" id="2.130.10.10">
    <property type="entry name" value="YVTN repeat-like/Quinoprotein amine dehydrogenase"/>
    <property type="match status" value="1"/>
</dbReference>
<dbReference type="InterPro" id="IPR054080">
    <property type="entry name" value="TPR1-like_2nd"/>
</dbReference>
<dbReference type="SUPFAM" id="SSF50978">
    <property type="entry name" value="WD40 repeat-like"/>
    <property type="match status" value="1"/>
</dbReference>
<dbReference type="PROSITE" id="PS50294">
    <property type="entry name" value="WD_REPEATS_REGION"/>
    <property type="match status" value="1"/>
</dbReference>
<evidence type="ECO:0000313" key="6">
    <source>
        <dbReference type="EMBL" id="KIW07434.1"/>
    </source>
</evidence>
<feature type="repeat" description="WD" evidence="3">
    <location>
        <begin position="289"/>
        <end position="324"/>
    </location>
</feature>
<reference evidence="6 7" key="1">
    <citation type="submission" date="2015-01" db="EMBL/GenBank/DDBJ databases">
        <title>The Genome Sequence of Ochroconis gallopava CBS43764.</title>
        <authorList>
            <consortium name="The Broad Institute Genomics Platform"/>
            <person name="Cuomo C."/>
            <person name="de Hoog S."/>
            <person name="Gorbushina A."/>
            <person name="Stielow B."/>
            <person name="Teixiera M."/>
            <person name="Abouelleil A."/>
            <person name="Chapman S.B."/>
            <person name="Priest M."/>
            <person name="Young S.K."/>
            <person name="Wortman J."/>
            <person name="Nusbaum C."/>
            <person name="Birren B."/>
        </authorList>
    </citation>
    <scope>NUCLEOTIDE SEQUENCE [LARGE SCALE GENOMIC DNA]</scope>
    <source>
        <strain evidence="6 7">CBS 43764</strain>
    </source>
</reference>
<dbReference type="GO" id="GO:0034657">
    <property type="term" value="C:GID complex"/>
    <property type="evidence" value="ECO:0007669"/>
    <property type="project" value="TreeGrafter"/>
</dbReference>
<evidence type="ECO:0000256" key="2">
    <source>
        <dbReference type="ARBA" id="ARBA00022737"/>
    </source>
</evidence>
<dbReference type="Pfam" id="PF00400">
    <property type="entry name" value="WD40"/>
    <property type="match status" value="4"/>
</dbReference>
<dbReference type="PROSITE" id="PS50896">
    <property type="entry name" value="LISH"/>
    <property type="match status" value="1"/>
</dbReference>
<dbReference type="GO" id="GO:0043161">
    <property type="term" value="P:proteasome-mediated ubiquitin-dependent protein catabolic process"/>
    <property type="evidence" value="ECO:0007669"/>
    <property type="project" value="TreeGrafter"/>
</dbReference>
<dbReference type="AlphaFoldDB" id="A0A0D2B898"/>
<dbReference type="GeneID" id="27310247"/>
<name>A0A0D2B898_9PEZI</name>
<evidence type="ECO:0000259" key="5">
    <source>
        <dbReference type="Pfam" id="PF21889"/>
    </source>
</evidence>
<dbReference type="InterPro" id="IPR051350">
    <property type="entry name" value="WD_repeat-ST_regulator"/>
</dbReference>
<organism evidence="6 7">
    <name type="scientific">Verruconis gallopava</name>
    <dbReference type="NCBI Taxonomy" id="253628"/>
    <lineage>
        <taxon>Eukaryota</taxon>
        <taxon>Fungi</taxon>
        <taxon>Dikarya</taxon>
        <taxon>Ascomycota</taxon>
        <taxon>Pezizomycotina</taxon>
        <taxon>Dothideomycetes</taxon>
        <taxon>Pleosporomycetidae</taxon>
        <taxon>Venturiales</taxon>
        <taxon>Sympoventuriaceae</taxon>
        <taxon>Verruconis</taxon>
    </lineage>
</organism>
<dbReference type="VEuPathDB" id="FungiDB:PV09_02274"/>
<dbReference type="EMBL" id="KN847533">
    <property type="protein sequence ID" value="KIW07434.1"/>
    <property type="molecule type" value="Genomic_DNA"/>
</dbReference>
<dbReference type="PANTHER" id="PTHR22838">
    <property type="entry name" value="WD REPEAT PROTEIN 26-RELATED"/>
    <property type="match status" value="1"/>
</dbReference>
<dbReference type="InParanoid" id="A0A0D2B898"/>
<keyword evidence="2" id="KW-0677">Repeat</keyword>
<dbReference type="PROSITE" id="PS50082">
    <property type="entry name" value="WD_REPEATS_2"/>
    <property type="match status" value="2"/>
</dbReference>
<dbReference type="InterPro" id="IPR001680">
    <property type="entry name" value="WD40_rpt"/>
</dbReference>
<accession>A0A0D2B898</accession>
<dbReference type="Pfam" id="PF21889">
    <property type="entry name" value="TPR1-like_2nd"/>
    <property type="match status" value="1"/>
</dbReference>